<evidence type="ECO:0000313" key="3">
    <source>
        <dbReference type="EnsemblMetazoa" id="ISCW013231-PA"/>
    </source>
</evidence>
<dbReference type="OrthoDB" id="6022609at2759"/>
<dbReference type="InterPro" id="IPR013783">
    <property type="entry name" value="Ig-like_fold"/>
</dbReference>
<keyword evidence="4" id="KW-1185">Reference proteome</keyword>
<dbReference type="EMBL" id="DS894052">
    <property type="protein sequence ID" value="EEC15811.1"/>
    <property type="molecule type" value="Genomic_DNA"/>
</dbReference>
<dbReference type="InParanoid" id="B7QAD9"/>
<proteinExistence type="predicted"/>
<organism>
    <name type="scientific">Ixodes scapularis</name>
    <name type="common">Black-legged tick</name>
    <name type="synonym">Deer tick</name>
    <dbReference type="NCBI Taxonomy" id="6945"/>
    <lineage>
        <taxon>Eukaryota</taxon>
        <taxon>Metazoa</taxon>
        <taxon>Ecdysozoa</taxon>
        <taxon>Arthropoda</taxon>
        <taxon>Chelicerata</taxon>
        <taxon>Arachnida</taxon>
        <taxon>Acari</taxon>
        <taxon>Parasitiformes</taxon>
        <taxon>Ixodida</taxon>
        <taxon>Ixodoidea</taxon>
        <taxon>Ixodidae</taxon>
        <taxon>Ixodinae</taxon>
        <taxon>Ixodes</taxon>
    </lineage>
</organism>
<protein>
    <recommendedName>
        <fullName evidence="1">Fibronectin type-III domain-containing protein</fullName>
    </recommendedName>
</protein>
<reference evidence="2 4" key="1">
    <citation type="submission" date="2008-03" db="EMBL/GenBank/DDBJ databases">
        <title>Annotation of Ixodes scapularis.</title>
        <authorList>
            <consortium name="Ixodes scapularis Genome Project Consortium"/>
            <person name="Caler E."/>
            <person name="Hannick L.I."/>
            <person name="Bidwell S."/>
            <person name="Joardar V."/>
            <person name="Thiagarajan M."/>
            <person name="Amedeo P."/>
            <person name="Galinsky K.J."/>
            <person name="Schobel S."/>
            <person name="Inman J."/>
            <person name="Hostetler J."/>
            <person name="Miller J."/>
            <person name="Hammond M."/>
            <person name="Megy K."/>
            <person name="Lawson D."/>
            <person name="Kodira C."/>
            <person name="Sutton G."/>
            <person name="Meyer J."/>
            <person name="Hill C.A."/>
            <person name="Birren B."/>
            <person name="Nene V."/>
            <person name="Collins F."/>
            <person name="Alarcon-Chaidez F."/>
            <person name="Wikel S."/>
            <person name="Strausberg R."/>
        </authorList>
    </citation>
    <scope>NUCLEOTIDE SEQUENCE [LARGE SCALE GENOMIC DNA]</scope>
    <source>
        <strain evidence="4">Wikel</strain>
        <strain evidence="2">Wikel colony</strain>
    </source>
</reference>
<dbReference type="AlphaFoldDB" id="B7QAD9"/>
<dbReference type="VEuPathDB" id="VectorBase:ISCI013231"/>
<gene>
    <name evidence="2" type="ORF">IscW_ISCW013231</name>
</gene>
<name>B7QAD9_IXOSC</name>
<dbReference type="Proteomes" id="UP000001555">
    <property type="component" value="Unassembled WGS sequence"/>
</dbReference>
<dbReference type="Gene3D" id="2.60.40.10">
    <property type="entry name" value="Immunoglobulins"/>
    <property type="match status" value="1"/>
</dbReference>
<dbReference type="VEuPathDB" id="VectorBase:ISCW013231"/>
<dbReference type="InterPro" id="IPR036116">
    <property type="entry name" value="FN3_sf"/>
</dbReference>
<dbReference type="EMBL" id="ABJB010657631">
    <property type="status" value="NOT_ANNOTATED_CDS"/>
    <property type="molecule type" value="Genomic_DNA"/>
</dbReference>
<dbReference type="PaxDb" id="6945-B7QAD9"/>
<dbReference type="Pfam" id="PF00041">
    <property type="entry name" value="fn3"/>
    <property type="match status" value="1"/>
</dbReference>
<dbReference type="HOGENOM" id="CLU_1637294_0_0_1"/>
<evidence type="ECO:0000259" key="1">
    <source>
        <dbReference type="Pfam" id="PF00041"/>
    </source>
</evidence>
<evidence type="ECO:0000313" key="4">
    <source>
        <dbReference type="Proteomes" id="UP000001555"/>
    </source>
</evidence>
<dbReference type="CDD" id="cd00063">
    <property type="entry name" value="FN3"/>
    <property type="match status" value="1"/>
</dbReference>
<reference evidence="3" key="2">
    <citation type="submission" date="2020-05" db="UniProtKB">
        <authorList>
            <consortium name="EnsemblMetazoa"/>
        </authorList>
    </citation>
    <scope>IDENTIFICATION</scope>
    <source>
        <strain evidence="3">wikel</strain>
    </source>
</reference>
<dbReference type="InterPro" id="IPR003961">
    <property type="entry name" value="FN3_dom"/>
</dbReference>
<feature type="domain" description="Fibronectin type-III" evidence="1">
    <location>
        <begin position="85"/>
        <end position="146"/>
    </location>
</feature>
<evidence type="ECO:0000313" key="2">
    <source>
        <dbReference type="EMBL" id="EEC15811.1"/>
    </source>
</evidence>
<dbReference type="EnsemblMetazoa" id="ISCW013231-RA">
    <property type="protein sequence ID" value="ISCW013231-PA"/>
    <property type="gene ID" value="ISCW013231"/>
</dbReference>
<accession>B7QAD9</accession>
<dbReference type="EMBL" id="ABJB011019171">
    <property type="status" value="NOT_ANNOTATED_CDS"/>
    <property type="molecule type" value="Genomic_DNA"/>
</dbReference>
<dbReference type="EMBL" id="ABJB010969359">
    <property type="status" value="NOT_ANNOTATED_CDS"/>
    <property type="molecule type" value="Genomic_DNA"/>
</dbReference>
<dbReference type="SUPFAM" id="SSF49265">
    <property type="entry name" value="Fibronectin type III"/>
    <property type="match status" value="1"/>
</dbReference>
<sequence length="162" mass="17790">MFPGANEAVLGGFYSAVVGRSSASAREERRWQGEASNLLDEFPSLLRGRFAVANADADAAFCLAATTGQPLGVRQTSGKLLIERTGVTHNSATLQWKMRHYPTPYPGVFYTPRYAGSDTRWTNAEPNESSVTLKNLRPSTEYVVRIMQDGTQEMVVVKTKGE</sequence>
<dbReference type="VEuPathDB" id="VectorBase:ISCP_035862"/>